<dbReference type="PATRIC" id="fig|1423772.3.peg.1996"/>
<dbReference type="Proteomes" id="UP000051612">
    <property type="component" value="Unassembled WGS sequence"/>
</dbReference>
<protein>
    <recommendedName>
        <fullName evidence="1">Helicase Helix-turn-helix domain-containing protein</fullName>
    </recommendedName>
</protein>
<organism evidence="2 3">
    <name type="scientific">Ligilactobacillus murinus DSM 20452 = NBRC 14221</name>
    <dbReference type="NCBI Taxonomy" id="1423772"/>
    <lineage>
        <taxon>Bacteria</taxon>
        <taxon>Bacillati</taxon>
        <taxon>Bacillota</taxon>
        <taxon>Bacilli</taxon>
        <taxon>Lactobacillales</taxon>
        <taxon>Lactobacillaceae</taxon>
        <taxon>Ligilactobacillus</taxon>
    </lineage>
</organism>
<dbReference type="AlphaFoldDB" id="A0A0R2BKZ7"/>
<dbReference type="Pfam" id="PF14493">
    <property type="entry name" value="HTH_40"/>
    <property type="match status" value="1"/>
</dbReference>
<gene>
    <name evidence="2" type="ORF">FC48_GL001866</name>
</gene>
<reference evidence="2 3" key="1">
    <citation type="journal article" date="2015" name="Genome Announc.">
        <title>Expanding the biotechnology potential of lactobacilli through comparative genomics of 213 strains and associated genera.</title>
        <authorList>
            <person name="Sun Z."/>
            <person name="Harris H.M."/>
            <person name="McCann A."/>
            <person name="Guo C."/>
            <person name="Argimon S."/>
            <person name="Zhang W."/>
            <person name="Yang X."/>
            <person name="Jeffery I.B."/>
            <person name="Cooney J.C."/>
            <person name="Kagawa T.F."/>
            <person name="Liu W."/>
            <person name="Song Y."/>
            <person name="Salvetti E."/>
            <person name="Wrobel A."/>
            <person name="Rasinkangas P."/>
            <person name="Parkhill J."/>
            <person name="Rea M.C."/>
            <person name="O'Sullivan O."/>
            <person name="Ritari J."/>
            <person name="Douillard F.P."/>
            <person name="Paul Ross R."/>
            <person name="Yang R."/>
            <person name="Briner A.E."/>
            <person name="Felis G.E."/>
            <person name="de Vos W.M."/>
            <person name="Barrangou R."/>
            <person name="Klaenhammer T.R."/>
            <person name="Caufield P.W."/>
            <person name="Cui Y."/>
            <person name="Zhang H."/>
            <person name="O'Toole P.W."/>
        </authorList>
    </citation>
    <scope>NUCLEOTIDE SEQUENCE [LARGE SCALE GENOMIC DNA]</scope>
    <source>
        <strain evidence="2 3">DSM 20452</strain>
    </source>
</reference>
<name>A0A0R2BKZ7_9LACO</name>
<evidence type="ECO:0000313" key="2">
    <source>
        <dbReference type="EMBL" id="KRM76284.1"/>
    </source>
</evidence>
<proteinExistence type="predicted"/>
<sequence>MDYGSEKWLLYFSESQPRRPAVIRQLLSNHLTTSALFWGRAYGLLDIIALPLDVNNFEPTLDELCQKKLLLETSKGICLTVKGRSRVEELKDKHQFLREPAFFNGFDLKGWEKQFYLLVQVASELSYQNNKYFAITNDLKAQQLFKNWFRRYGKTTLLGEITTSLTDFLAHEPELNAQLFCEQLTGHGRLGQTKAQLAKSYQLQIAEIEVGWRDLCARYAKYLLDQNFELAKLVMPYKRLTNLPASTEKTYSLFLAGKSIEEIAYLRKIRKSTVQEHLLNVAILADDFPRERLLSPKIKKQIMDFFASCPVLDWKFQQLHESYPEISFFEYRLCQIERIIVSERKA</sequence>
<dbReference type="EMBL" id="AYYN01000041">
    <property type="protein sequence ID" value="KRM76284.1"/>
    <property type="molecule type" value="Genomic_DNA"/>
</dbReference>
<dbReference type="InterPro" id="IPR029491">
    <property type="entry name" value="Helicase_HTH"/>
</dbReference>
<comment type="caution">
    <text evidence="2">The sequence shown here is derived from an EMBL/GenBank/DDBJ whole genome shotgun (WGS) entry which is preliminary data.</text>
</comment>
<feature type="domain" description="Helicase Helix-turn-helix" evidence="1">
    <location>
        <begin position="246"/>
        <end position="334"/>
    </location>
</feature>
<evidence type="ECO:0000313" key="3">
    <source>
        <dbReference type="Proteomes" id="UP000051612"/>
    </source>
</evidence>
<dbReference type="RefSeq" id="WP_056958623.1">
    <property type="nucleotide sequence ID" value="NZ_AYYN01000041.1"/>
</dbReference>
<evidence type="ECO:0000259" key="1">
    <source>
        <dbReference type="Pfam" id="PF14493"/>
    </source>
</evidence>
<accession>A0A0R2BKZ7</accession>